<name>A0ABT7LH72_9BURK</name>
<evidence type="ECO:0000313" key="2">
    <source>
        <dbReference type="Proteomes" id="UP001238603"/>
    </source>
</evidence>
<dbReference type="SUPFAM" id="SSF53756">
    <property type="entry name" value="UDP-Glycosyltransferase/glycogen phosphorylase"/>
    <property type="match status" value="1"/>
</dbReference>
<dbReference type="PANTHER" id="PTHR12526">
    <property type="entry name" value="GLYCOSYLTRANSFERASE"/>
    <property type="match status" value="1"/>
</dbReference>
<dbReference type="RefSeq" id="WP_285981033.1">
    <property type="nucleotide sequence ID" value="NZ_JASVDS010000001.1"/>
</dbReference>
<evidence type="ECO:0000313" key="1">
    <source>
        <dbReference type="EMBL" id="MDL5030911.1"/>
    </source>
</evidence>
<dbReference type="Pfam" id="PF13692">
    <property type="entry name" value="Glyco_trans_1_4"/>
    <property type="match status" value="1"/>
</dbReference>
<dbReference type="PANTHER" id="PTHR12526:SF637">
    <property type="entry name" value="GLYCOSYLTRANSFERASE EPSF-RELATED"/>
    <property type="match status" value="1"/>
</dbReference>
<gene>
    <name evidence="1" type="ORF">QRD43_03250</name>
</gene>
<dbReference type="Gene3D" id="3.40.50.2000">
    <property type="entry name" value="Glycogen Phosphorylase B"/>
    <property type="match status" value="2"/>
</dbReference>
<reference evidence="1 2" key="1">
    <citation type="submission" date="2023-06" db="EMBL/GenBank/DDBJ databases">
        <title>Pelomonas sp. APW6 16S ribosomal RNA gene genome sequencing and assembly.</title>
        <authorList>
            <person name="Woo H."/>
        </authorList>
    </citation>
    <scope>NUCLEOTIDE SEQUENCE [LARGE SCALE GENOMIC DNA]</scope>
    <source>
        <strain evidence="1 2">APW6</strain>
    </source>
</reference>
<proteinExistence type="predicted"/>
<keyword evidence="2" id="KW-1185">Reference proteome</keyword>
<dbReference type="GO" id="GO:0016757">
    <property type="term" value="F:glycosyltransferase activity"/>
    <property type="evidence" value="ECO:0007669"/>
    <property type="project" value="UniProtKB-KW"/>
</dbReference>
<dbReference type="EMBL" id="JASVDS010000001">
    <property type="protein sequence ID" value="MDL5030911.1"/>
    <property type="molecule type" value="Genomic_DNA"/>
</dbReference>
<keyword evidence="1" id="KW-0328">Glycosyltransferase</keyword>
<comment type="caution">
    <text evidence="1">The sequence shown here is derived from an EMBL/GenBank/DDBJ whole genome shotgun (WGS) entry which is preliminary data.</text>
</comment>
<accession>A0ABT7LH72</accession>
<sequence>MKPPAIVLVTTSFPIAGDGSEAAGSFVGDLALELARFTEVRVVCPGPTDGREHWGPGVEVFRFAAPAQALSTLKPWKPTDWRWIFRVLRGGLAATRAAVAAQPRCQLFALWALPCGDWARRVARERGIDYSVWMLGSDVWSLGRIPVVRQILAHTIRQARGAYADGYQLADDAQRISGRAIEFLPSTRRIDSREITPRRSQAPLRLLFLGRWHPNKGVDLLLDALALLNDEDWSRIAQVDIQGGGPMDAEVRRQVAALAAAGRPVQAGRYLAKAEAEQAILAADWVLLPSRIESIPVVFSDAIKLGRPLVAMPVGDLPRLLATGCGVLSEAVSADGFARALREALRGDVQPDPQAMRTLAEQFSVETIAQRLLAP</sequence>
<protein>
    <submittedName>
        <fullName evidence="1">Glycosyltransferase</fullName>
        <ecNumber evidence="1">2.4.-.-</ecNumber>
    </submittedName>
</protein>
<keyword evidence="1" id="KW-0808">Transferase</keyword>
<dbReference type="Proteomes" id="UP001238603">
    <property type="component" value="Unassembled WGS sequence"/>
</dbReference>
<dbReference type="EC" id="2.4.-.-" evidence="1"/>
<organism evidence="1 2">
    <name type="scientific">Roseateles subflavus</name>
    <dbReference type="NCBI Taxonomy" id="3053353"/>
    <lineage>
        <taxon>Bacteria</taxon>
        <taxon>Pseudomonadati</taxon>
        <taxon>Pseudomonadota</taxon>
        <taxon>Betaproteobacteria</taxon>
        <taxon>Burkholderiales</taxon>
        <taxon>Sphaerotilaceae</taxon>
        <taxon>Roseateles</taxon>
    </lineage>
</organism>